<sequence length="84" mass="9784">MKWWDYIISAISAVGTIFSLIGAYKSNVYYQNSKQLTIYANTNSAFIESQKIITTLTEMLKLGNRIQSKNLQFLLRPRRQLHKL</sequence>
<keyword evidence="1" id="KW-1133">Transmembrane helix</keyword>
<reference evidence="2 3" key="1">
    <citation type="submission" date="2023-11" db="EMBL/GenBank/DDBJ databases">
        <title>Draft genome sequence of a psychrophilic Clostridium strain from permafrost water brine.</title>
        <authorList>
            <person name="Shcherbakova V.A."/>
            <person name="Trubitsyn V.E."/>
            <person name="Zakharyuk A.G."/>
        </authorList>
    </citation>
    <scope>NUCLEOTIDE SEQUENCE [LARGE SCALE GENOMIC DNA]</scope>
    <source>
        <strain evidence="2 3">14F</strain>
    </source>
</reference>
<evidence type="ECO:0000256" key="1">
    <source>
        <dbReference type="SAM" id="Phobius"/>
    </source>
</evidence>
<dbReference type="RefSeq" id="WP_216254254.1">
    <property type="nucleotide sequence ID" value="NZ_JAZHFS010000035.1"/>
</dbReference>
<keyword evidence="3" id="KW-1185">Reference proteome</keyword>
<evidence type="ECO:0000313" key="3">
    <source>
        <dbReference type="Proteomes" id="UP001498469"/>
    </source>
</evidence>
<dbReference type="Proteomes" id="UP001498469">
    <property type="component" value="Unassembled WGS sequence"/>
</dbReference>
<evidence type="ECO:0000313" key="2">
    <source>
        <dbReference type="EMBL" id="MEF2114981.1"/>
    </source>
</evidence>
<organism evidence="2 3">
    <name type="scientific">Clostridium frigoriphilum</name>
    <dbReference type="NCBI Taxonomy" id="443253"/>
    <lineage>
        <taxon>Bacteria</taxon>
        <taxon>Bacillati</taxon>
        <taxon>Bacillota</taxon>
        <taxon>Clostridia</taxon>
        <taxon>Eubacteriales</taxon>
        <taxon>Clostridiaceae</taxon>
        <taxon>Clostridium</taxon>
    </lineage>
</organism>
<proteinExistence type="predicted"/>
<dbReference type="EMBL" id="JAZHFS010000035">
    <property type="protein sequence ID" value="MEF2114981.1"/>
    <property type="molecule type" value="Genomic_DNA"/>
</dbReference>
<comment type="caution">
    <text evidence="2">The sequence shown here is derived from an EMBL/GenBank/DDBJ whole genome shotgun (WGS) entry which is preliminary data.</text>
</comment>
<protein>
    <submittedName>
        <fullName evidence="2">Uncharacterized protein</fullName>
    </submittedName>
</protein>
<name>A0ABU7UVN2_9CLOT</name>
<accession>A0ABU7UVN2</accession>
<gene>
    <name evidence="2" type="ORF">SJI18_22110</name>
</gene>
<keyword evidence="1" id="KW-0812">Transmembrane</keyword>
<keyword evidence="1" id="KW-0472">Membrane</keyword>
<feature type="transmembrane region" description="Helical" evidence="1">
    <location>
        <begin position="6"/>
        <end position="24"/>
    </location>
</feature>